<dbReference type="OrthoDB" id="8956208at2"/>
<keyword evidence="1" id="KW-0472">Membrane</keyword>
<keyword evidence="1" id="KW-0812">Transmembrane</keyword>
<reference evidence="3 4" key="1">
    <citation type="submission" date="2017-11" db="EMBL/GenBank/DDBJ databases">
        <title>Genomic Encyclopedia of Type Strains, Phase III (KMG-III): the genomes of soil and plant-associated and newly described type strains.</title>
        <authorList>
            <person name="Whitman W."/>
        </authorList>
    </citation>
    <scope>NUCLEOTIDE SEQUENCE [LARGE SCALE GENOMIC DNA]</scope>
    <source>
        <strain evidence="3 4">UB-Domo-W1</strain>
    </source>
</reference>
<evidence type="ECO:0000259" key="2">
    <source>
        <dbReference type="Pfam" id="PF01757"/>
    </source>
</evidence>
<proteinExistence type="predicted"/>
<sequence length="366" mass="41210">MQSKNHFLLIDFLKLFAALLIILHHFSSYGQLAEDAKSLLPGLMGFLFDYGRYAVQIFLVMGGYLAAQSLSSQTNLRNPRALLKLIFNRYLRLFTPYLVALLLTICCAWIARFWVQDEFVGESETLGQLLAHLFFLQGILGLDSISAGAWYVAIDWQLFSILAILMGLLPNSRSLIWVATGLAVTSLLYFNRHSEYENYFIYFIGSYGLGVLAYLAKNQGDAVGSPTVDTIVTCLAQGLFGLIGVVILISSLQDLWIRNCLAYFVALALIIWGSRAYKDEKHARFHTAVLTILWGSRRSYCAFLVHFAFILLANTIYIAWGMHTHHDGLVALTLMLVAVVLSWVAANYLYQLVEIPSRKLKLKLKL</sequence>
<feature type="transmembrane region" description="Helical" evidence="1">
    <location>
        <begin position="228"/>
        <end position="249"/>
    </location>
</feature>
<dbReference type="RefSeq" id="WP_100379239.1">
    <property type="nucleotide sequence ID" value="NZ_CBCSBW010000002.1"/>
</dbReference>
<dbReference type="GO" id="GO:0016747">
    <property type="term" value="F:acyltransferase activity, transferring groups other than amino-acyl groups"/>
    <property type="evidence" value="ECO:0007669"/>
    <property type="project" value="InterPro"/>
</dbReference>
<dbReference type="EMBL" id="PGTX01000002">
    <property type="protein sequence ID" value="PJI79892.1"/>
    <property type="molecule type" value="Genomic_DNA"/>
</dbReference>
<gene>
    <name evidence="3" type="ORF">B0G85_0870</name>
</gene>
<dbReference type="InterPro" id="IPR002656">
    <property type="entry name" value="Acyl_transf_3_dom"/>
</dbReference>
<feature type="transmembrane region" description="Helical" evidence="1">
    <location>
        <begin position="12"/>
        <end position="30"/>
    </location>
</feature>
<keyword evidence="1" id="KW-1133">Transmembrane helix</keyword>
<feature type="transmembrane region" description="Helical" evidence="1">
    <location>
        <begin position="255"/>
        <end position="274"/>
    </location>
</feature>
<feature type="transmembrane region" description="Helical" evidence="1">
    <location>
        <begin position="199"/>
        <end position="216"/>
    </location>
</feature>
<feature type="transmembrane region" description="Helical" evidence="1">
    <location>
        <begin position="300"/>
        <end position="322"/>
    </location>
</feature>
<dbReference type="Proteomes" id="UP000229366">
    <property type="component" value="Unassembled WGS sequence"/>
</dbReference>
<feature type="transmembrane region" description="Helical" evidence="1">
    <location>
        <begin position="50"/>
        <end position="70"/>
    </location>
</feature>
<evidence type="ECO:0000256" key="1">
    <source>
        <dbReference type="SAM" id="Phobius"/>
    </source>
</evidence>
<accession>A0A2M8VQZ3</accession>
<keyword evidence="4" id="KW-1185">Reference proteome</keyword>
<organism evidence="3 4">
    <name type="scientific">Polynucleobacter brandtiae</name>
    <dbReference type="NCBI Taxonomy" id="1938816"/>
    <lineage>
        <taxon>Bacteria</taxon>
        <taxon>Pseudomonadati</taxon>
        <taxon>Pseudomonadota</taxon>
        <taxon>Betaproteobacteria</taxon>
        <taxon>Burkholderiales</taxon>
        <taxon>Burkholderiaceae</taxon>
        <taxon>Polynucleobacter</taxon>
    </lineage>
</organism>
<dbReference type="Pfam" id="PF01757">
    <property type="entry name" value="Acyl_transf_3"/>
    <property type="match status" value="1"/>
</dbReference>
<feature type="domain" description="Acyltransferase 3" evidence="2">
    <location>
        <begin position="10"/>
        <end position="345"/>
    </location>
</feature>
<comment type="caution">
    <text evidence="3">The sequence shown here is derived from an EMBL/GenBank/DDBJ whole genome shotgun (WGS) entry which is preliminary data.</text>
</comment>
<name>A0A2M8VQZ3_9BURK</name>
<dbReference type="InterPro" id="IPR052728">
    <property type="entry name" value="O2_lipid_transport_reg"/>
</dbReference>
<evidence type="ECO:0000313" key="3">
    <source>
        <dbReference type="EMBL" id="PJI79892.1"/>
    </source>
</evidence>
<dbReference type="PANTHER" id="PTHR11161:SF12">
    <property type="entry name" value="ACYLTRANSFERASE 3 DOMAIN-CONTAINING PROTEIN-RELATED"/>
    <property type="match status" value="1"/>
</dbReference>
<feature type="transmembrane region" description="Helical" evidence="1">
    <location>
        <begin position="328"/>
        <end position="350"/>
    </location>
</feature>
<dbReference type="AlphaFoldDB" id="A0A2M8VQZ3"/>
<feature type="transmembrane region" description="Helical" evidence="1">
    <location>
        <begin position="131"/>
        <end position="154"/>
    </location>
</feature>
<feature type="transmembrane region" description="Helical" evidence="1">
    <location>
        <begin position="90"/>
        <end position="111"/>
    </location>
</feature>
<dbReference type="PANTHER" id="PTHR11161">
    <property type="entry name" value="O-ACYLTRANSFERASE"/>
    <property type="match status" value="1"/>
</dbReference>
<evidence type="ECO:0000313" key="4">
    <source>
        <dbReference type="Proteomes" id="UP000229366"/>
    </source>
</evidence>
<protein>
    <submittedName>
        <fullName evidence="3">Peptidoglycan/LPS O-acetylase OafA/YrhL</fullName>
    </submittedName>
</protein>